<keyword evidence="5" id="KW-1185">Reference proteome</keyword>
<name>A0A1I1LMT3_9RHOB</name>
<dbReference type="PROSITE" id="PS51014">
    <property type="entry name" value="COBK_CBIJ"/>
    <property type="match status" value="1"/>
</dbReference>
<dbReference type="InterPro" id="IPR003723">
    <property type="entry name" value="Precorrin-6x_reduct"/>
</dbReference>
<protein>
    <submittedName>
        <fullName evidence="4">Precorrin-6A reductase</fullName>
    </submittedName>
</protein>
<dbReference type="Pfam" id="PF02571">
    <property type="entry name" value="CbiJ"/>
    <property type="match status" value="1"/>
</dbReference>
<dbReference type="OrthoDB" id="5183775at2"/>
<dbReference type="UniPathway" id="UPA00148"/>
<gene>
    <name evidence="4" type="ORF">SAMN04488094_10855</name>
</gene>
<dbReference type="STRING" id="441112.SAMN04488094_10855"/>
<dbReference type="PANTHER" id="PTHR36925">
    <property type="entry name" value="COBALT-PRECORRIN-6A REDUCTASE"/>
    <property type="match status" value="1"/>
</dbReference>
<evidence type="ECO:0000256" key="1">
    <source>
        <dbReference type="ARBA" id="ARBA00004953"/>
    </source>
</evidence>
<comment type="pathway">
    <text evidence="1">Cofactor biosynthesis; adenosylcobalamin biosynthesis.</text>
</comment>
<accession>A0A1I1LMT3</accession>
<sequence>MILGGTTEARELAEFLVSRGVEVLISLSGATERPADLPGTIRRGGFGGPQGMAAVLAEHRIAALVDATHPFAARITANAVWAADTADCPLLLLRRPPWVAPPGADWRHFDTLPAAVEALPHGACALMATGSGSAPALAGRSDVRFILRSIEPVPGLPPHATNILARPPFPMEAERELLIEHGISHLVTRNSGGQSGTAKLRAAADLDLRVFVVDRPPPPEGAETAETVPSALDWLAALHLLDTPSDRTP</sequence>
<keyword evidence="3" id="KW-0560">Oxidoreductase</keyword>
<evidence type="ECO:0000313" key="4">
    <source>
        <dbReference type="EMBL" id="SFC70780.1"/>
    </source>
</evidence>
<proteinExistence type="predicted"/>
<evidence type="ECO:0000256" key="2">
    <source>
        <dbReference type="ARBA" id="ARBA00022573"/>
    </source>
</evidence>
<dbReference type="PANTHER" id="PTHR36925:SF1">
    <property type="entry name" value="COBALT-PRECORRIN-6A REDUCTASE"/>
    <property type="match status" value="1"/>
</dbReference>
<keyword evidence="2" id="KW-0169">Cobalamin biosynthesis</keyword>
<evidence type="ECO:0000313" key="5">
    <source>
        <dbReference type="Proteomes" id="UP000198728"/>
    </source>
</evidence>
<dbReference type="GO" id="GO:0016994">
    <property type="term" value="F:precorrin-6A reductase activity"/>
    <property type="evidence" value="ECO:0007669"/>
    <property type="project" value="InterPro"/>
</dbReference>
<dbReference type="GO" id="GO:0009236">
    <property type="term" value="P:cobalamin biosynthetic process"/>
    <property type="evidence" value="ECO:0007669"/>
    <property type="project" value="UniProtKB-UniPathway"/>
</dbReference>
<dbReference type="Proteomes" id="UP000198728">
    <property type="component" value="Unassembled WGS sequence"/>
</dbReference>
<reference evidence="4 5" key="1">
    <citation type="submission" date="2016-10" db="EMBL/GenBank/DDBJ databases">
        <authorList>
            <person name="de Groot N.N."/>
        </authorList>
    </citation>
    <scope>NUCLEOTIDE SEQUENCE [LARGE SCALE GENOMIC DNA]</scope>
    <source>
        <strain evidence="4 5">DSM 19548</strain>
    </source>
</reference>
<evidence type="ECO:0000256" key="3">
    <source>
        <dbReference type="ARBA" id="ARBA00023002"/>
    </source>
</evidence>
<organism evidence="4 5">
    <name type="scientific">Tropicimonas isoalkanivorans</name>
    <dbReference type="NCBI Taxonomy" id="441112"/>
    <lineage>
        <taxon>Bacteria</taxon>
        <taxon>Pseudomonadati</taxon>
        <taxon>Pseudomonadota</taxon>
        <taxon>Alphaproteobacteria</taxon>
        <taxon>Rhodobacterales</taxon>
        <taxon>Roseobacteraceae</taxon>
        <taxon>Tropicimonas</taxon>
    </lineage>
</organism>
<dbReference type="AlphaFoldDB" id="A0A1I1LMT3"/>
<dbReference type="EMBL" id="FOLG01000008">
    <property type="protein sequence ID" value="SFC70780.1"/>
    <property type="molecule type" value="Genomic_DNA"/>
</dbReference>
<dbReference type="NCBIfam" id="NF005968">
    <property type="entry name" value="PRK08057.1-2"/>
    <property type="match status" value="1"/>
</dbReference>